<protein>
    <recommendedName>
        <fullName evidence="5">Enkurin domain-containing protein</fullName>
    </recommendedName>
</protein>
<evidence type="ECO:0000313" key="4">
    <source>
        <dbReference type="Proteomes" id="UP001470230"/>
    </source>
</evidence>
<evidence type="ECO:0000313" key="3">
    <source>
        <dbReference type="EMBL" id="KAK8900422.1"/>
    </source>
</evidence>
<dbReference type="Proteomes" id="UP001470230">
    <property type="component" value="Unassembled WGS sequence"/>
</dbReference>
<reference evidence="3 4" key="1">
    <citation type="submission" date="2024-04" db="EMBL/GenBank/DDBJ databases">
        <title>Tritrichomonas musculus Genome.</title>
        <authorList>
            <person name="Alves-Ferreira E."/>
            <person name="Grigg M."/>
            <person name="Lorenzi H."/>
            <person name="Galac M."/>
        </authorList>
    </citation>
    <scope>NUCLEOTIDE SEQUENCE [LARGE SCALE GENOMIC DNA]</scope>
    <source>
        <strain evidence="3 4">EAF2021</strain>
    </source>
</reference>
<dbReference type="EMBL" id="JAPFFF010000001">
    <property type="protein sequence ID" value="KAK8900422.1"/>
    <property type="molecule type" value="Genomic_DNA"/>
</dbReference>
<dbReference type="PANTHER" id="PTHR43941">
    <property type="entry name" value="STRUCTURAL MAINTENANCE OF CHROMOSOMES PROTEIN 2"/>
    <property type="match status" value="1"/>
</dbReference>
<evidence type="ECO:0000256" key="1">
    <source>
        <dbReference type="SAM" id="Coils"/>
    </source>
</evidence>
<dbReference type="PANTHER" id="PTHR43941:SF1">
    <property type="entry name" value="STRUCTURAL MAINTENANCE OF CHROMOSOMES PROTEIN 2"/>
    <property type="match status" value="1"/>
</dbReference>
<sequence>MSGNIPGYILALKNRNKRKSDQENQAQLVLDYQNQENIQYPSNNYNFDCYNDSEHFSQKKAKSRKSFNDINKNAYKNKQYDMQNLDSSSYQTRFSSPESQISIPADEFTEEEIKPHNRSQNNISDFDEATELRQVNRELQNEIHELGKEIQRLRAQLKQKENEYPEDFQFTLQKQKDINTQLQIQLDKAQTRITQLEQIINIKEDSIQKMTSEFQAASATLKDHMDIMSSQSSQLEQANSQILSLKIELERYKRGQQDQNSFPNRLPLGDYDDKMSIRSEPSSYQDPLPVPKNDYIYNYNNNPINDLNSPPTNNYKSYQSQPQFQSPIPSSTGSPNINNNQYQTNFSNHPAMRDNLRFGDDQPPPPLEFDVETMSDDEIRTKLSEYQKIKGEIEWKLNRVPPKAANMSHVRAEREKMEEEVDQLHRKVSKLKYEMKKRHIF</sequence>
<keyword evidence="4" id="KW-1185">Reference proteome</keyword>
<dbReference type="SUPFAM" id="SSF161270">
    <property type="entry name" value="PspA lactotransferrin-binding region"/>
    <property type="match status" value="1"/>
</dbReference>
<accession>A0ABR2LC35</accession>
<gene>
    <name evidence="3" type="ORF">M9Y10_002749</name>
</gene>
<feature type="coiled-coil region" evidence="1">
    <location>
        <begin position="407"/>
        <end position="434"/>
    </location>
</feature>
<name>A0ABR2LC35_9EUKA</name>
<evidence type="ECO:0000256" key="2">
    <source>
        <dbReference type="SAM" id="MobiDB-lite"/>
    </source>
</evidence>
<comment type="caution">
    <text evidence="3">The sequence shown here is derived from an EMBL/GenBank/DDBJ whole genome shotgun (WGS) entry which is preliminary data.</text>
</comment>
<feature type="region of interest" description="Disordered" evidence="2">
    <location>
        <begin position="254"/>
        <end position="333"/>
    </location>
</feature>
<organism evidence="3 4">
    <name type="scientific">Tritrichomonas musculus</name>
    <dbReference type="NCBI Taxonomy" id="1915356"/>
    <lineage>
        <taxon>Eukaryota</taxon>
        <taxon>Metamonada</taxon>
        <taxon>Parabasalia</taxon>
        <taxon>Tritrichomonadida</taxon>
        <taxon>Tritrichomonadidae</taxon>
        <taxon>Tritrichomonas</taxon>
    </lineage>
</organism>
<feature type="compositionally biased region" description="Low complexity" evidence="2">
    <location>
        <begin position="319"/>
        <end position="331"/>
    </location>
</feature>
<feature type="compositionally biased region" description="Low complexity" evidence="2">
    <location>
        <begin position="293"/>
        <end position="311"/>
    </location>
</feature>
<keyword evidence="1" id="KW-0175">Coiled coil</keyword>
<proteinExistence type="predicted"/>
<evidence type="ECO:0008006" key="5">
    <source>
        <dbReference type="Google" id="ProtNLM"/>
    </source>
</evidence>